<dbReference type="AlphaFoldDB" id="A0A1X6Y5B5"/>
<keyword evidence="5" id="KW-0720">Serine protease</keyword>
<dbReference type="SUPFAM" id="SSF52096">
    <property type="entry name" value="ClpP/crotonase"/>
    <property type="match status" value="1"/>
</dbReference>
<evidence type="ECO:0000256" key="5">
    <source>
        <dbReference type="ARBA" id="ARBA00022825"/>
    </source>
</evidence>
<dbReference type="CDD" id="cd07016">
    <property type="entry name" value="S14_ClpP_1"/>
    <property type="match status" value="1"/>
</dbReference>
<feature type="region of interest" description="Disordered" evidence="7">
    <location>
        <begin position="227"/>
        <end position="337"/>
    </location>
</feature>
<dbReference type="InterPro" id="IPR001907">
    <property type="entry name" value="ClpP"/>
</dbReference>
<dbReference type="GO" id="GO:0006515">
    <property type="term" value="P:protein quality control for misfolded or incompletely synthesized proteins"/>
    <property type="evidence" value="ECO:0007669"/>
    <property type="project" value="TreeGrafter"/>
</dbReference>
<keyword evidence="9" id="KW-1185">Reference proteome</keyword>
<proteinExistence type="inferred from homology"/>
<evidence type="ECO:0000313" key="8">
    <source>
        <dbReference type="EMBL" id="SLN11154.1"/>
    </source>
</evidence>
<evidence type="ECO:0000256" key="7">
    <source>
        <dbReference type="SAM" id="MobiDB-lite"/>
    </source>
</evidence>
<comment type="similarity">
    <text evidence="1 6">Belongs to the peptidase S14 family.</text>
</comment>
<gene>
    <name evidence="8" type="primary">clpP_1</name>
    <name evidence="8" type="ORF">ROH8110_00067</name>
</gene>
<reference evidence="8 9" key="1">
    <citation type="submission" date="2017-03" db="EMBL/GenBank/DDBJ databases">
        <authorList>
            <person name="Afonso C.L."/>
            <person name="Miller P.J."/>
            <person name="Scott M.A."/>
            <person name="Spackman E."/>
            <person name="Goraichik I."/>
            <person name="Dimitrov K.M."/>
            <person name="Suarez D.L."/>
            <person name="Swayne D.E."/>
        </authorList>
    </citation>
    <scope>NUCLEOTIDE SEQUENCE [LARGE SCALE GENOMIC DNA]</scope>
    <source>
        <strain evidence="8 9">CECT 8110</strain>
    </source>
</reference>
<dbReference type="PRINTS" id="PR00127">
    <property type="entry name" value="CLPPROTEASEP"/>
</dbReference>
<dbReference type="Gene3D" id="3.90.226.10">
    <property type="entry name" value="2-enoyl-CoA Hydratase, Chain A, domain 1"/>
    <property type="match status" value="1"/>
</dbReference>
<feature type="compositionally biased region" description="Acidic residues" evidence="7">
    <location>
        <begin position="230"/>
        <end position="248"/>
    </location>
</feature>
<feature type="compositionally biased region" description="Low complexity" evidence="7">
    <location>
        <begin position="275"/>
        <end position="288"/>
    </location>
</feature>
<dbReference type="NCBIfam" id="NF045542">
    <property type="entry name" value="Clp_rel_HeadMat"/>
    <property type="match status" value="1"/>
</dbReference>
<dbReference type="GO" id="GO:0051117">
    <property type="term" value="F:ATPase binding"/>
    <property type="evidence" value="ECO:0007669"/>
    <property type="project" value="TreeGrafter"/>
</dbReference>
<keyword evidence="2" id="KW-0963">Cytoplasm</keyword>
<evidence type="ECO:0000313" key="9">
    <source>
        <dbReference type="Proteomes" id="UP000193207"/>
    </source>
</evidence>
<dbReference type="InterPro" id="IPR029045">
    <property type="entry name" value="ClpP/crotonase-like_dom_sf"/>
</dbReference>
<keyword evidence="4 8" id="KW-0378">Hydrolase</keyword>
<evidence type="ECO:0000256" key="3">
    <source>
        <dbReference type="ARBA" id="ARBA00022670"/>
    </source>
</evidence>
<organism evidence="8 9">
    <name type="scientific">Roseovarius halotolerans</name>
    <dbReference type="NCBI Taxonomy" id="505353"/>
    <lineage>
        <taxon>Bacteria</taxon>
        <taxon>Pseudomonadati</taxon>
        <taxon>Pseudomonadota</taxon>
        <taxon>Alphaproteobacteria</taxon>
        <taxon>Rhodobacterales</taxon>
        <taxon>Roseobacteraceae</taxon>
        <taxon>Roseovarius</taxon>
    </lineage>
</organism>
<dbReference type="InterPro" id="IPR023562">
    <property type="entry name" value="ClpP/TepA"/>
</dbReference>
<dbReference type="GO" id="GO:0009368">
    <property type="term" value="C:endopeptidase Clp complex"/>
    <property type="evidence" value="ECO:0007669"/>
    <property type="project" value="TreeGrafter"/>
</dbReference>
<dbReference type="PANTHER" id="PTHR10381">
    <property type="entry name" value="ATP-DEPENDENT CLP PROTEASE PROTEOLYTIC SUBUNIT"/>
    <property type="match status" value="1"/>
</dbReference>
<name>A0A1X6Y5B5_9RHOB</name>
<dbReference type="Pfam" id="PF00574">
    <property type="entry name" value="CLP_protease"/>
    <property type="match status" value="1"/>
</dbReference>
<dbReference type="GO" id="GO:0004176">
    <property type="term" value="F:ATP-dependent peptidase activity"/>
    <property type="evidence" value="ECO:0007669"/>
    <property type="project" value="InterPro"/>
</dbReference>
<dbReference type="GO" id="GO:0004252">
    <property type="term" value="F:serine-type endopeptidase activity"/>
    <property type="evidence" value="ECO:0007669"/>
    <property type="project" value="InterPro"/>
</dbReference>
<protein>
    <recommendedName>
        <fullName evidence="6">ATP-dependent Clp protease proteolytic subunit</fullName>
    </recommendedName>
</protein>
<dbReference type="RefSeq" id="WP_170156466.1">
    <property type="nucleotide sequence ID" value="NZ_FWFU01000001.1"/>
</dbReference>
<sequence>MAKEITTPDPVALYATQAVRRVGSVVADMSEDIPTIRISGPMYSDMQGSSRDFMEAHDSLKSLGAKEARLEINSGGGSITEGIAIYDAIAASDIEFDCFIFGICASAATLPAMSCRSITIAKNARLMIHEARSGSYGTADDLEEVAAWLRRMNDTAIAAYVARTGRTEEDIRALAKEETWYHSGQDAVDAGFADRVLDVEAVAEVSEAELRAFDNAPEDLREAVVAADEGASDADTQDDTVSDDEGAGGDDTSASEVNADDDANGDAPEGEGSTAPDADANANENNGDPLIADMNADSGEESVVTARPAEPAQSQDAKGPSPWGQRIAEMNAGFGKF</sequence>
<evidence type="ECO:0000256" key="6">
    <source>
        <dbReference type="RuleBase" id="RU003567"/>
    </source>
</evidence>
<evidence type="ECO:0000256" key="1">
    <source>
        <dbReference type="ARBA" id="ARBA00007039"/>
    </source>
</evidence>
<dbReference type="PANTHER" id="PTHR10381:SF70">
    <property type="entry name" value="ATP-DEPENDENT CLP PROTEASE PROTEOLYTIC SUBUNIT"/>
    <property type="match status" value="1"/>
</dbReference>
<keyword evidence="3 8" id="KW-0645">Protease</keyword>
<dbReference type="Proteomes" id="UP000193207">
    <property type="component" value="Unassembled WGS sequence"/>
</dbReference>
<evidence type="ECO:0000256" key="2">
    <source>
        <dbReference type="ARBA" id="ARBA00022490"/>
    </source>
</evidence>
<dbReference type="EMBL" id="FWFU01000001">
    <property type="protein sequence ID" value="SLN11154.1"/>
    <property type="molecule type" value="Genomic_DNA"/>
</dbReference>
<evidence type="ECO:0000256" key="4">
    <source>
        <dbReference type="ARBA" id="ARBA00022801"/>
    </source>
</evidence>
<accession>A0A1X6Y5B5</accession>